<dbReference type="Gene3D" id="3.50.50.60">
    <property type="entry name" value="FAD/NAD(P)-binding domain"/>
    <property type="match status" value="1"/>
</dbReference>
<protein>
    <submittedName>
        <fullName evidence="7">L-2-hydroxyglutarate oxidase LhgO</fullName>
        <ecNumber evidence="7">1.1.3.15</ecNumber>
    </submittedName>
</protein>
<proteinExistence type="inferred from homology"/>
<dbReference type="AlphaFoldDB" id="A0A5S9MPZ9"/>
<comment type="similarity">
    <text evidence="5">Belongs to the L2HGDH family.</text>
</comment>
<dbReference type="Proteomes" id="UP000434580">
    <property type="component" value="Unassembled WGS sequence"/>
</dbReference>
<name>A0A5S9MPZ9_9GAMM</name>
<evidence type="ECO:0000313" key="8">
    <source>
        <dbReference type="Proteomes" id="UP000434580"/>
    </source>
</evidence>
<evidence type="ECO:0000313" key="7">
    <source>
        <dbReference type="EMBL" id="CAA0078564.1"/>
    </source>
</evidence>
<gene>
    <name evidence="7" type="primary">lhgO</name>
    <name evidence="7" type="ORF">DPBNPPHM_00049</name>
</gene>
<sequence>MSEWLDCIVIGAGVVGLAAGRVMARSGSVAVLEQHDEVGTEITSRNSGVLHAGLYYPQQSLKNRLCIAGRQQLVTYCQEHQIDHRLCGKFVLATDDSQLPALQALIDKARSQGVALSRLSRAEVREREPLVSCVAAAWSPMTGIIDVGALMLQLQADIERQGGFVLCRQQVTRIVRHANGFCVDVHGQAPVYCHQLINTAGFGAAELASDLVDNAPQVYPVKGHYFSYQGHSPFTHLIYPMPELGNLGLGIHATLDMNGRTRFGPDTLPVDTLDYRVPERLKASFAEAIQRYYPALDVTRLHADYAGIRPKLSVDQLTDFRIDGPGQHGICGLVNLYGIESPGLTASMAIADYIETLLA</sequence>
<dbReference type="InterPro" id="IPR036188">
    <property type="entry name" value="FAD/NAD-bd_sf"/>
</dbReference>
<keyword evidence="3" id="KW-0274">FAD</keyword>
<feature type="domain" description="FAD dependent oxidoreductase" evidence="6">
    <location>
        <begin position="6"/>
        <end position="354"/>
    </location>
</feature>
<evidence type="ECO:0000256" key="4">
    <source>
        <dbReference type="ARBA" id="ARBA00023002"/>
    </source>
</evidence>
<dbReference type="InterPro" id="IPR006076">
    <property type="entry name" value="FAD-dep_OxRdtase"/>
</dbReference>
<organism evidence="7 8">
    <name type="scientific">BD1-7 clade bacterium</name>
    <dbReference type="NCBI Taxonomy" id="2029982"/>
    <lineage>
        <taxon>Bacteria</taxon>
        <taxon>Pseudomonadati</taxon>
        <taxon>Pseudomonadota</taxon>
        <taxon>Gammaproteobacteria</taxon>
        <taxon>Cellvibrionales</taxon>
        <taxon>Spongiibacteraceae</taxon>
        <taxon>BD1-7 clade</taxon>
    </lineage>
</organism>
<dbReference type="GO" id="GO:0047545">
    <property type="term" value="F:(S)-2-hydroxyglutarate dehydrogenase activity"/>
    <property type="evidence" value="ECO:0007669"/>
    <property type="project" value="TreeGrafter"/>
</dbReference>
<evidence type="ECO:0000259" key="6">
    <source>
        <dbReference type="Pfam" id="PF01266"/>
    </source>
</evidence>
<evidence type="ECO:0000256" key="2">
    <source>
        <dbReference type="ARBA" id="ARBA00022630"/>
    </source>
</evidence>
<dbReference type="PANTHER" id="PTHR43104:SF4">
    <property type="entry name" value="L-2-HYDROXYGLUTARATE DEHYDROGENASE, MITOCHONDRIAL"/>
    <property type="match status" value="1"/>
</dbReference>
<dbReference type="Gene3D" id="3.30.9.10">
    <property type="entry name" value="D-Amino Acid Oxidase, subunit A, domain 2"/>
    <property type="match status" value="1"/>
</dbReference>
<accession>A0A5S9MPZ9</accession>
<dbReference type="Pfam" id="PF01266">
    <property type="entry name" value="DAO"/>
    <property type="match status" value="1"/>
</dbReference>
<keyword evidence="2" id="KW-0285">Flavoprotein</keyword>
<dbReference type="EC" id="1.1.3.15" evidence="7"/>
<evidence type="ECO:0000256" key="1">
    <source>
        <dbReference type="ARBA" id="ARBA00001974"/>
    </source>
</evidence>
<evidence type="ECO:0000256" key="5">
    <source>
        <dbReference type="ARBA" id="ARBA00037941"/>
    </source>
</evidence>
<dbReference type="EMBL" id="CACSII010000001">
    <property type="protein sequence ID" value="CAA0078564.1"/>
    <property type="molecule type" value="Genomic_DNA"/>
</dbReference>
<keyword evidence="4 7" id="KW-0560">Oxidoreductase</keyword>
<reference evidence="7 8" key="1">
    <citation type="submission" date="2019-11" db="EMBL/GenBank/DDBJ databases">
        <authorList>
            <person name="Holert J."/>
        </authorList>
    </citation>
    <scope>NUCLEOTIDE SEQUENCE [LARGE SCALE GENOMIC DNA]</scope>
    <source>
        <strain evidence="7">BC5_2</strain>
    </source>
</reference>
<dbReference type="SUPFAM" id="SSF51905">
    <property type="entry name" value="FAD/NAD(P)-binding domain"/>
    <property type="match status" value="1"/>
</dbReference>
<dbReference type="PANTHER" id="PTHR43104">
    <property type="entry name" value="L-2-HYDROXYGLUTARATE DEHYDROGENASE, MITOCHONDRIAL"/>
    <property type="match status" value="1"/>
</dbReference>
<comment type="cofactor">
    <cofactor evidence="1">
        <name>FAD</name>
        <dbReference type="ChEBI" id="CHEBI:57692"/>
    </cofactor>
</comment>
<dbReference type="GO" id="GO:0003973">
    <property type="term" value="F:(S)-2-hydroxy-acid oxidase activity"/>
    <property type="evidence" value="ECO:0007669"/>
    <property type="project" value="UniProtKB-EC"/>
</dbReference>
<evidence type="ECO:0000256" key="3">
    <source>
        <dbReference type="ARBA" id="ARBA00022827"/>
    </source>
</evidence>